<organism evidence="3 4">
    <name type="scientific">Temnothorax curvispinosus</name>
    <dbReference type="NCBI Taxonomy" id="300111"/>
    <lineage>
        <taxon>Eukaryota</taxon>
        <taxon>Metazoa</taxon>
        <taxon>Ecdysozoa</taxon>
        <taxon>Arthropoda</taxon>
        <taxon>Hexapoda</taxon>
        <taxon>Insecta</taxon>
        <taxon>Pterygota</taxon>
        <taxon>Neoptera</taxon>
        <taxon>Endopterygota</taxon>
        <taxon>Hymenoptera</taxon>
        <taxon>Apocrita</taxon>
        <taxon>Aculeata</taxon>
        <taxon>Formicoidea</taxon>
        <taxon>Formicidae</taxon>
        <taxon>Myrmicinae</taxon>
        <taxon>Temnothorax</taxon>
    </lineage>
</organism>
<feature type="compositionally biased region" description="Basic and acidic residues" evidence="2">
    <location>
        <begin position="64"/>
        <end position="76"/>
    </location>
</feature>
<feature type="compositionally biased region" description="Basic and acidic residues" evidence="2">
    <location>
        <begin position="680"/>
        <end position="706"/>
    </location>
</feature>
<feature type="region of interest" description="Disordered" evidence="2">
    <location>
        <begin position="636"/>
        <end position="787"/>
    </location>
</feature>
<reference evidence="4" key="1">
    <citation type="submission" date="2025-08" db="UniProtKB">
        <authorList>
            <consortium name="RefSeq"/>
        </authorList>
    </citation>
    <scope>IDENTIFICATION</scope>
    <source>
        <tissue evidence="4">Whole body</tissue>
    </source>
</reference>
<evidence type="ECO:0000313" key="4">
    <source>
        <dbReference type="RefSeq" id="XP_024879109.1"/>
    </source>
</evidence>
<feature type="compositionally biased region" description="Basic and acidic residues" evidence="2">
    <location>
        <begin position="89"/>
        <end position="129"/>
    </location>
</feature>
<feature type="compositionally biased region" description="Basic and acidic residues" evidence="2">
    <location>
        <begin position="270"/>
        <end position="293"/>
    </location>
</feature>
<dbReference type="AlphaFoldDB" id="A0A6J1QA31"/>
<keyword evidence="1" id="KW-0175">Coiled coil</keyword>
<gene>
    <name evidence="4" type="primary">LOC112459305</name>
</gene>
<feature type="region of interest" description="Disordered" evidence="2">
    <location>
        <begin position="1"/>
        <end position="215"/>
    </location>
</feature>
<feature type="compositionally biased region" description="Acidic residues" evidence="2">
    <location>
        <begin position="32"/>
        <end position="51"/>
    </location>
</feature>
<protein>
    <submittedName>
        <fullName evidence="4">General transcriptional corepressor trfA-like</fullName>
    </submittedName>
</protein>
<feature type="region of interest" description="Disordered" evidence="2">
    <location>
        <begin position="810"/>
        <end position="875"/>
    </location>
</feature>
<sequence>MPLASGSPIGWQEPPLEDDDSTNEDYNSQREDSEDYDSQDDELQTAEEYDERFDTININNNENLAEKQHNSAEKQSKTNQPTGESTTKTAEKKKNEQSEGAKLKTRQSIEARIKIENTEEQLEDTKEKYICQPSTSQEDIKNEIKEEIAEENTSRQTNTTRNAEEQIKLANRPKMDNQPIKEEIGENAEKSAEKRDKLPKEEKLRQSDEDNIEERIAEMEREISDKISVIKREEVGEPFIEKDVSFIHIKRIQEIINRRFNGDNVNNDNQQRENANKNLEDNDSSDGHSRNDENDNNQPEENENYNSDGERTIVSSGGSSRSYNSELEEELFMDMRDPSKIVFSEQERLNIMSYNVKFRSNPGHWICEPINGEIEVAASDGCEATLTRVRDTLRDERHNGRFDRAAVVNGHSLAQVGRAKVIHSQVREINDKMDRDKTDRNKIDREQKRLDRWEENLQKKVRGYTQQKKMLDVRRNRLKAMDDFERELSAVESDDKEYDREEIAAQRRSLSIMKQCEEARGRNVFDVGKYRVNDSEGNPVADVKAIYVIRDLRHQSDVRSFSYEIKTTIIRGTAETTIRAREEATTKFKPIEEAKETKQPSETPMQKTMILPQQSLIPQQLQQQELPQLIPMAYQQTGGGKKRKKGSETKGKDSAKKPNKPMVKSSIQLKPPTKKQKTRKSAEKARIKIKQTSKEDEHSSGFDDKQQLPTRVDQIKKSVSSKILIKDLPRRMKSMAAPPIPESTPERSGGECQPITAAQASEVARGMAEPSTEPGEPANQGVENIEGAEDCSFKSVASTQILSPIEDIISIRFGQGQPSETQPAGHGEAQEQGHPTAQPAGIGEARRQGEAGQPGDTEDDAVNFGHMSQKQATDQ</sequence>
<feature type="compositionally biased region" description="Polar residues" evidence="2">
    <location>
        <begin position="866"/>
        <end position="875"/>
    </location>
</feature>
<evidence type="ECO:0000256" key="1">
    <source>
        <dbReference type="SAM" id="Coils"/>
    </source>
</evidence>
<feature type="compositionally biased region" description="Basic and acidic residues" evidence="2">
    <location>
        <begin position="138"/>
        <end position="147"/>
    </location>
</feature>
<keyword evidence="3" id="KW-1185">Reference proteome</keyword>
<feature type="compositionally biased region" description="Basic and acidic residues" evidence="2">
    <location>
        <begin position="646"/>
        <end position="656"/>
    </location>
</feature>
<feature type="coiled-coil region" evidence="1">
    <location>
        <begin position="443"/>
        <end position="501"/>
    </location>
</feature>
<feature type="compositionally biased region" description="Acidic residues" evidence="2">
    <location>
        <begin position="294"/>
        <end position="303"/>
    </location>
</feature>
<evidence type="ECO:0000313" key="3">
    <source>
        <dbReference type="Proteomes" id="UP000504618"/>
    </source>
</evidence>
<dbReference type="Proteomes" id="UP000504618">
    <property type="component" value="Unplaced"/>
</dbReference>
<feature type="compositionally biased region" description="Polar residues" evidence="2">
    <location>
        <begin position="77"/>
        <end position="88"/>
    </location>
</feature>
<evidence type="ECO:0000256" key="2">
    <source>
        <dbReference type="SAM" id="MobiDB-lite"/>
    </source>
</evidence>
<name>A0A6J1QA31_9HYME</name>
<proteinExistence type="predicted"/>
<feature type="region of interest" description="Disordered" evidence="2">
    <location>
        <begin position="261"/>
        <end position="322"/>
    </location>
</feature>
<accession>A0A6J1QA31</accession>
<feature type="compositionally biased region" description="Basic and acidic residues" evidence="2">
    <location>
        <begin position="162"/>
        <end position="215"/>
    </location>
</feature>
<dbReference type="RefSeq" id="XP_024879109.1">
    <property type="nucleotide sequence ID" value="XM_025023341.1"/>
</dbReference>
<dbReference type="GeneID" id="112459305"/>